<feature type="transmembrane region" description="Helical" evidence="7">
    <location>
        <begin position="256"/>
        <end position="274"/>
    </location>
</feature>
<dbReference type="RefSeq" id="WP_123494995.1">
    <property type="nucleotide sequence ID" value="NZ_JBNDJZ010000001.1"/>
</dbReference>
<dbReference type="PROSITE" id="PS50929">
    <property type="entry name" value="ABC_TM1F"/>
    <property type="match status" value="1"/>
</dbReference>
<dbReference type="Gene3D" id="1.20.1560.10">
    <property type="entry name" value="ABC transporter type 1, transmembrane domain"/>
    <property type="match status" value="1"/>
</dbReference>
<dbReference type="GO" id="GO:0005886">
    <property type="term" value="C:plasma membrane"/>
    <property type="evidence" value="ECO:0007669"/>
    <property type="project" value="UniProtKB-SubCell"/>
</dbReference>
<dbReference type="SUPFAM" id="SSF52540">
    <property type="entry name" value="P-loop containing nucleoside triphosphate hydrolases"/>
    <property type="match status" value="1"/>
</dbReference>
<keyword evidence="6 7" id="KW-0472">Membrane</keyword>
<dbReference type="Pfam" id="PF00005">
    <property type="entry name" value="ABC_tran"/>
    <property type="match status" value="1"/>
</dbReference>
<keyword evidence="2 7" id="KW-0812">Transmembrane</keyword>
<dbReference type="GO" id="GO:0034040">
    <property type="term" value="F:ATPase-coupled lipid transmembrane transporter activity"/>
    <property type="evidence" value="ECO:0007669"/>
    <property type="project" value="TreeGrafter"/>
</dbReference>
<dbReference type="InterPro" id="IPR027417">
    <property type="entry name" value="P-loop_NTPase"/>
</dbReference>
<evidence type="ECO:0000256" key="2">
    <source>
        <dbReference type="ARBA" id="ARBA00022692"/>
    </source>
</evidence>
<comment type="subcellular location">
    <subcellularLocation>
        <location evidence="1">Cell membrane</location>
        <topology evidence="1">Multi-pass membrane protein</topology>
    </subcellularLocation>
</comment>
<dbReference type="PROSITE" id="PS00211">
    <property type="entry name" value="ABC_TRANSPORTER_1"/>
    <property type="match status" value="1"/>
</dbReference>
<dbReference type="InterPro" id="IPR036640">
    <property type="entry name" value="ABC1_TM_sf"/>
</dbReference>
<feature type="domain" description="ABC transmembrane type-1" evidence="9">
    <location>
        <begin position="17"/>
        <end position="290"/>
    </location>
</feature>
<reference evidence="10 11" key="1">
    <citation type="submission" date="2016-10" db="EMBL/GenBank/DDBJ databases">
        <title>Comparative genome analysis of multiple Pseudomonas spp. focuses on biocontrol and plant growth promoting traits.</title>
        <authorList>
            <person name="Tao X.-Y."/>
            <person name="Taylor C.G."/>
        </authorList>
    </citation>
    <scope>NUCLEOTIDE SEQUENCE [LARGE SCALE GENOMIC DNA]</scope>
    <source>
        <strain evidence="10 11">94G2</strain>
    </source>
</reference>
<dbReference type="PROSITE" id="PS50893">
    <property type="entry name" value="ABC_TRANSPORTER_2"/>
    <property type="match status" value="1"/>
</dbReference>
<dbReference type="InterPro" id="IPR039421">
    <property type="entry name" value="Type_1_exporter"/>
</dbReference>
<evidence type="ECO:0000256" key="1">
    <source>
        <dbReference type="ARBA" id="ARBA00004651"/>
    </source>
</evidence>
<feature type="domain" description="ABC transporter" evidence="8">
    <location>
        <begin position="324"/>
        <end position="554"/>
    </location>
</feature>
<feature type="transmembrane region" description="Helical" evidence="7">
    <location>
        <begin position="149"/>
        <end position="169"/>
    </location>
</feature>
<name>A0A423JDN7_9PSED</name>
<dbReference type="InterPro" id="IPR003593">
    <property type="entry name" value="AAA+_ATPase"/>
</dbReference>
<dbReference type="CDD" id="cd03228">
    <property type="entry name" value="ABCC_MRP_Like"/>
    <property type="match status" value="1"/>
</dbReference>
<accession>A0A423JDN7</accession>
<dbReference type="GO" id="GO:0140359">
    <property type="term" value="F:ABC-type transporter activity"/>
    <property type="evidence" value="ECO:0007669"/>
    <property type="project" value="InterPro"/>
</dbReference>
<dbReference type="GO" id="GO:0005524">
    <property type="term" value="F:ATP binding"/>
    <property type="evidence" value="ECO:0007669"/>
    <property type="project" value="UniProtKB-KW"/>
</dbReference>
<sequence>MTLFLSLLKRHRTLLSLGLLASLVSAAAGIGLLNEINRLISGAAIMNTLLAAKFLGLLVLLFACGFGSQALLTALGHRVVYELRLQMVKRLLDTSIEQLEKIGEASLYATLSKDIESIGQAFNRLPFVFYNTVLMLGGCLYMAWLSWQLLLICVVGLSLGTWLAHGWFTKMRQLMKRVRETDDRLYAAYQGAIEGRFELALNARRKERFYALDLQPAAEYARRNEVHADRYWTLSLNWTVTLILALAGGLFAAGAWLGLSNGIIAAFVLVLMFLRMPLNDLIGSLPTLVAGNVSLAKIETLAFADYRTEFSTRTGQPDVRQPMLELQGLGYDYPHAGDEYGFRLGPVDLIVAKGEILFIVGGNGSGKSTLAKLLTGLYEPSTGTLRLQGVEITPELRDWYRAHFSTVFSSFYLFERLVGPNGDFDMNLAQAWLERLRMERKVTIDKQGGLSTTRLSQGQRKRLALLVALVEERPILLLDEWAADQDPGFRGFFYQELLPELKAQGKTIIAISHDDRYFSIADRVLKCDGGQLYPFDHAGADVGQLSGQEHCIPV</sequence>
<dbReference type="Proteomes" id="UP000283260">
    <property type="component" value="Unassembled WGS sequence"/>
</dbReference>
<evidence type="ECO:0000256" key="5">
    <source>
        <dbReference type="ARBA" id="ARBA00022989"/>
    </source>
</evidence>
<dbReference type="AlphaFoldDB" id="A0A423JDN7"/>
<dbReference type="GO" id="GO:1904680">
    <property type="term" value="F:peptide transmembrane transporter activity"/>
    <property type="evidence" value="ECO:0007669"/>
    <property type="project" value="InterPro"/>
</dbReference>
<feature type="transmembrane region" description="Helical" evidence="7">
    <location>
        <begin position="231"/>
        <end position="250"/>
    </location>
</feature>
<evidence type="ECO:0000256" key="6">
    <source>
        <dbReference type="ARBA" id="ARBA00023136"/>
    </source>
</evidence>
<gene>
    <name evidence="10" type="ORF">BK661_05565</name>
</gene>
<dbReference type="EMBL" id="MOBL01000004">
    <property type="protein sequence ID" value="RON35820.1"/>
    <property type="molecule type" value="Genomic_DNA"/>
</dbReference>
<dbReference type="InterPro" id="IPR017871">
    <property type="entry name" value="ABC_transporter-like_CS"/>
</dbReference>
<dbReference type="GO" id="GO:0015833">
    <property type="term" value="P:peptide transport"/>
    <property type="evidence" value="ECO:0007669"/>
    <property type="project" value="InterPro"/>
</dbReference>
<dbReference type="GO" id="GO:0016887">
    <property type="term" value="F:ATP hydrolysis activity"/>
    <property type="evidence" value="ECO:0007669"/>
    <property type="project" value="InterPro"/>
</dbReference>
<feature type="transmembrane region" description="Helical" evidence="7">
    <location>
        <begin position="50"/>
        <end position="75"/>
    </location>
</feature>
<keyword evidence="3" id="KW-0547">Nucleotide-binding</keyword>
<proteinExistence type="predicted"/>
<dbReference type="InterPro" id="IPR011527">
    <property type="entry name" value="ABC1_TM_dom"/>
</dbReference>
<dbReference type="Pfam" id="PF00664">
    <property type="entry name" value="ABC_membrane"/>
    <property type="match status" value="1"/>
</dbReference>
<organism evidence="10 11">
    <name type="scientific">Pseudomonas frederiksbergensis</name>
    <dbReference type="NCBI Taxonomy" id="104087"/>
    <lineage>
        <taxon>Bacteria</taxon>
        <taxon>Pseudomonadati</taxon>
        <taxon>Pseudomonadota</taxon>
        <taxon>Gammaproteobacteria</taxon>
        <taxon>Pseudomonadales</taxon>
        <taxon>Pseudomonadaceae</taxon>
        <taxon>Pseudomonas</taxon>
    </lineage>
</organism>
<dbReference type="InterPro" id="IPR003439">
    <property type="entry name" value="ABC_transporter-like_ATP-bd"/>
</dbReference>
<evidence type="ECO:0000313" key="11">
    <source>
        <dbReference type="Proteomes" id="UP000283260"/>
    </source>
</evidence>
<evidence type="ECO:0000259" key="9">
    <source>
        <dbReference type="PROSITE" id="PS50929"/>
    </source>
</evidence>
<evidence type="ECO:0000256" key="7">
    <source>
        <dbReference type="SAM" id="Phobius"/>
    </source>
</evidence>
<evidence type="ECO:0000256" key="3">
    <source>
        <dbReference type="ARBA" id="ARBA00022741"/>
    </source>
</evidence>
<dbReference type="PANTHER" id="PTHR24221:SF233">
    <property type="entry name" value="ATP-BINDING_PERMEASE FUSION ABC TRANSPORTER-RELATED"/>
    <property type="match status" value="1"/>
</dbReference>
<dbReference type="PANTHER" id="PTHR24221">
    <property type="entry name" value="ATP-BINDING CASSETTE SUB-FAMILY B"/>
    <property type="match status" value="1"/>
</dbReference>
<protein>
    <submittedName>
        <fullName evidence="10">ABC transporter ATP-binding protein</fullName>
    </submittedName>
</protein>
<comment type="caution">
    <text evidence="10">The sequence shown here is derived from an EMBL/GenBank/DDBJ whole genome shotgun (WGS) entry which is preliminary data.</text>
</comment>
<dbReference type="NCBIfam" id="TIGR01194">
    <property type="entry name" value="cyc_pep_trnsptr"/>
    <property type="match status" value="1"/>
</dbReference>
<keyword evidence="4 10" id="KW-0067">ATP-binding</keyword>
<keyword evidence="5 7" id="KW-1133">Transmembrane helix</keyword>
<feature type="transmembrane region" description="Helical" evidence="7">
    <location>
        <begin position="125"/>
        <end position="143"/>
    </location>
</feature>
<dbReference type="SMART" id="SM00382">
    <property type="entry name" value="AAA"/>
    <property type="match status" value="1"/>
</dbReference>
<evidence type="ECO:0000313" key="10">
    <source>
        <dbReference type="EMBL" id="RON35820.1"/>
    </source>
</evidence>
<dbReference type="InterPro" id="IPR005898">
    <property type="entry name" value="Cyc_pep_transpt_SyrD/YojI"/>
</dbReference>
<evidence type="ECO:0000256" key="4">
    <source>
        <dbReference type="ARBA" id="ARBA00022840"/>
    </source>
</evidence>
<dbReference type="Gene3D" id="3.40.50.300">
    <property type="entry name" value="P-loop containing nucleotide triphosphate hydrolases"/>
    <property type="match status" value="1"/>
</dbReference>
<dbReference type="SUPFAM" id="SSF90123">
    <property type="entry name" value="ABC transporter transmembrane region"/>
    <property type="match status" value="1"/>
</dbReference>
<evidence type="ECO:0000259" key="8">
    <source>
        <dbReference type="PROSITE" id="PS50893"/>
    </source>
</evidence>